<evidence type="ECO:0000313" key="4">
    <source>
        <dbReference type="Proteomes" id="UP001152797"/>
    </source>
</evidence>
<dbReference type="EMBL" id="CAMXCT020002646">
    <property type="protein sequence ID" value="CAL1152923.1"/>
    <property type="molecule type" value="Genomic_DNA"/>
</dbReference>
<dbReference type="InterPro" id="IPR011042">
    <property type="entry name" value="6-blade_b-propeller_TolB-like"/>
</dbReference>
<comment type="caution">
    <text evidence="2">The sequence shown here is derived from an EMBL/GenBank/DDBJ whole genome shotgun (WGS) entry which is preliminary data.</text>
</comment>
<dbReference type="PROSITE" id="PS51120">
    <property type="entry name" value="LDLRB"/>
    <property type="match status" value="1"/>
</dbReference>
<dbReference type="Gene3D" id="2.120.10.30">
    <property type="entry name" value="TolB, C-terminal domain"/>
    <property type="match status" value="1"/>
</dbReference>
<accession>A0A9P1CZ45</accession>
<dbReference type="EMBL" id="CAMXCT010002646">
    <property type="protein sequence ID" value="CAI3999548.1"/>
    <property type="molecule type" value="Genomic_DNA"/>
</dbReference>
<feature type="signal peptide" evidence="1">
    <location>
        <begin position="1"/>
        <end position="18"/>
    </location>
</feature>
<evidence type="ECO:0000256" key="1">
    <source>
        <dbReference type="SAM" id="SignalP"/>
    </source>
</evidence>
<evidence type="ECO:0000313" key="2">
    <source>
        <dbReference type="EMBL" id="CAI3999548.1"/>
    </source>
</evidence>
<gene>
    <name evidence="2" type="ORF">C1SCF055_LOCUS25736</name>
</gene>
<proteinExistence type="predicted"/>
<dbReference type="InterPro" id="IPR000033">
    <property type="entry name" value="LDLR_classB_rpt"/>
</dbReference>
<dbReference type="InterPro" id="IPR050778">
    <property type="entry name" value="Cueball_EGF_LRP_Nidogen"/>
</dbReference>
<feature type="chain" id="PRO_5043270899" evidence="1">
    <location>
        <begin position="19"/>
        <end position="166"/>
    </location>
</feature>
<keyword evidence="1" id="KW-0732">Signal</keyword>
<dbReference type="AlphaFoldDB" id="A0A9P1CZ45"/>
<dbReference type="SMART" id="SM00135">
    <property type="entry name" value="LY"/>
    <property type="match status" value="3"/>
</dbReference>
<keyword evidence="4" id="KW-1185">Reference proteome</keyword>
<dbReference type="Proteomes" id="UP001152797">
    <property type="component" value="Unassembled WGS sequence"/>
</dbReference>
<dbReference type="PANTHER" id="PTHR46513">
    <property type="entry name" value="VITELLOGENIN RECEPTOR-LIKE PROTEIN-RELATED-RELATED"/>
    <property type="match status" value="1"/>
</dbReference>
<reference evidence="2" key="1">
    <citation type="submission" date="2022-10" db="EMBL/GenBank/DDBJ databases">
        <authorList>
            <person name="Chen Y."/>
            <person name="Dougan E. K."/>
            <person name="Chan C."/>
            <person name="Rhodes N."/>
            <person name="Thang M."/>
        </authorList>
    </citation>
    <scope>NUCLEOTIDE SEQUENCE</scope>
</reference>
<dbReference type="EMBL" id="CAMXCT030002646">
    <property type="protein sequence ID" value="CAL4786860.1"/>
    <property type="molecule type" value="Genomic_DNA"/>
</dbReference>
<sequence length="166" mass="18627">MRGHVTLLVLLMLTPTRQQSVDEMKVYWSEPWQHRIMRCTLNGTDLEIYRSGLANPYGVAIDLPNAMIYWAVNKKIQRAHLSDLVTVEDWIPESEGLAFPGGLALDETNRMLYWVDMTNDKVQRKSLDGGSIEDVSTGESTPQGVAVDTNGEQVYWVSLGEDKAAV</sequence>
<organism evidence="2">
    <name type="scientific">Cladocopium goreaui</name>
    <dbReference type="NCBI Taxonomy" id="2562237"/>
    <lineage>
        <taxon>Eukaryota</taxon>
        <taxon>Sar</taxon>
        <taxon>Alveolata</taxon>
        <taxon>Dinophyceae</taxon>
        <taxon>Suessiales</taxon>
        <taxon>Symbiodiniaceae</taxon>
        <taxon>Cladocopium</taxon>
    </lineage>
</organism>
<protein>
    <submittedName>
        <fullName evidence="2">Uncharacterized protein</fullName>
    </submittedName>
</protein>
<dbReference type="SUPFAM" id="SSF63825">
    <property type="entry name" value="YWTD domain"/>
    <property type="match status" value="1"/>
</dbReference>
<dbReference type="OrthoDB" id="267284at2759"/>
<evidence type="ECO:0000313" key="3">
    <source>
        <dbReference type="EMBL" id="CAL1152923.1"/>
    </source>
</evidence>
<reference evidence="3" key="2">
    <citation type="submission" date="2024-04" db="EMBL/GenBank/DDBJ databases">
        <authorList>
            <person name="Chen Y."/>
            <person name="Shah S."/>
            <person name="Dougan E. K."/>
            <person name="Thang M."/>
            <person name="Chan C."/>
        </authorList>
    </citation>
    <scope>NUCLEOTIDE SEQUENCE [LARGE SCALE GENOMIC DNA]</scope>
</reference>
<name>A0A9P1CZ45_9DINO</name>